<dbReference type="Pfam" id="PF14085">
    <property type="entry name" value="DUF4265"/>
    <property type="match status" value="1"/>
</dbReference>
<evidence type="ECO:0000313" key="1">
    <source>
        <dbReference type="EMBL" id="MCS0596665.1"/>
    </source>
</evidence>
<sequence>MEKVAFALDMDDDWPPVATEHVWCDRAGTLYELGNVPFFIKGLALGDRFSAMPDPANGCIFEFSLVEASGHSLAWIIEPDGLALEPYKEEMFSLGLRIEGFSRFQLHAVDVPATADAGAVNALMDRLEDAGFAMAFPVWRH</sequence>
<dbReference type="RefSeq" id="WP_258827698.1">
    <property type="nucleotide sequence ID" value="NZ_JANUHA010000005.1"/>
</dbReference>
<evidence type="ECO:0000313" key="2">
    <source>
        <dbReference type="Proteomes" id="UP001206572"/>
    </source>
</evidence>
<proteinExistence type="predicted"/>
<gene>
    <name evidence="1" type="ORF">NX780_09900</name>
</gene>
<dbReference type="InterPro" id="IPR025361">
    <property type="entry name" value="DUF4265"/>
</dbReference>
<name>A0ABT2AKC8_9BURK</name>
<dbReference type="Proteomes" id="UP001206572">
    <property type="component" value="Unassembled WGS sequence"/>
</dbReference>
<dbReference type="EMBL" id="JANUHA010000005">
    <property type="protein sequence ID" value="MCS0596665.1"/>
    <property type="molecule type" value="Genomic_DNA"/>
</dbReference>
<keyword evidence="2" id="KW-1185">Reference proteome</keyword>
<accession>A0ABT2AKC8</accession>
<organism evidence="1 2">
    <name type="scientific">Massilia agri</name>
    <dbReference type="NCBI Taxonomy" id="1886785"/>
    <lineage>
        <taxon>Bacteria</taxon>
        <taxon>Pseudomonadati</taxon>
        <taxon>Pseudomonadota</taxon>
        <taxon>Betaproteobacteria</taxon>
        <taxon>Burkholderiales</taxon>
        <taxon>Oxalobacteraceae</taxon>
        <taxon>Telluria group</taxon>
        <taxon>Massilia</taxon>
    </lineage>
</organism>
<reference evidence="1 2" key="1">
    <citation type="submission" date="2022-08" db="EMBL/GenBank/DDBJ databases">
        <title>Reclassification of Massilia species as members of the genera Telluria, Duganella, Pseudoduganella, Mokoshia gen. nov. and Zemynaea gen. nov. using orthogonal and non-orthogonal genome-based approaches.</title>
        <authorList>
            <person name="Bowman J.P."/>
        </authorList>
    </citation>
    <scope>NUCLEOTIDE SEQUENCE [LARGE SCALE GENOMIC DNA]</scope>
    <source>
        <strain evidence="1 2">JCM 31661</strain>
    </source>
</reference>
<comment type="caution">
    <text evidence="1">The sequence shown here is derived from an EMBL/GenBank/DDBJ whole genome shotgun (WGS) entry which is preliminary data.</text>
</comment>
<protein>
    <submittedName>
        <fullName evidence="1">DUF4265 domain-containing protein</fullName>
    </submittedName>
</protein>